<sequence>MAADDNDAPTGPPRMRPVPSLPAKLAGPTPVVITGTVCWLVAAVVFGMLGWTGSGVDVRFWTCVTGGALGIIGYGVFRWQRSASRRGSRGSWQGLAGLDG</sequence>
<dbReference type="Pfam" id="PF10745">
    <property type="entry name" value="DUF2530"/>
    <property type="match status" value="1"/>
</dbReference>
<dbReference type="AlphaFoldDB" id="A0A1G9C2C5"/>
<dbReference type="EMBL" id="FNFM01000008">
    <property type="protein sequence ID" value="SDK45851.1"/>
    <property type="molecule type" value="Genomic_DNA"/>
</dbReference>
<dbReference type="Proteomes" id="UP000199213">
    <property type="component" value="Unassembled WGS sequence"/>
</dbReference>
<dbReference type="RefSeq" id="WP_245694228.1">
    <property type="nucleotide sequence ID" value="NZ_FNFM01000008.1"/>
</dbReference>
<name>A0A1G9C2C5_ACTMZ</name>
<feature type="transmembrane region" description="Helical" evidence="2">
    <location>
        <begin position="31"/>
        <end position="52"/>
    </location>
</feature>
<keyword evidence="4" id="KW-1185">Reference proteome</keyword>
<accession>A0A1G9C2C5</accession>
<evidence type="ECO:0000256" key="1">
    <source>
        <dbReference type="SAM" id="MobiDB-lite"/>
    </source>
</evidence>
<keyword evidence="2" id="KW-0472">Membrane</keyword>
<protein>
    <recommendedName>
        <fullName evidence="5">DUF2530 domain-containing protein</fullName>
    </recommendedName>
</protein>
<dbReference type="InterPro" id="IPR019681">
    <property type="entry name" value="DUF2530"/>
</dbReference>
<proteinExistence type="predicted"/>
<reference evidence="4" key="1">
    <citation type="submission" date="2016-10" db="EMBL/GenBank/DDBJ databases">
        <authorList>
            <person name="Varghese N."/>
            <person name="Submissions S."/>
        </authorList>
    </citation>
    <scope>NUCLEOTIDE SEQUENCE [LARGE SCALE GENOMIC DNA]</scope>
    <source>
        <strain evidence="4">DSM 45460</strain>
    </source>
</reference>
<keyword evidence="2" id="KW-0812">Transmembrane</keyword>
<evidence type="ECO:0008006" key="5">
    <source>
        <dbReference type="Google" id="ProtNLM"/>
    </source>
</evidence>
<organism evidence="3 4">
    <name type="scientific">Actinopolyspora mzabensis</name>
    <dbReference type="NCBI Taxonomy" id="995066"/>
    <lineage>
        <taxon>Bacteria</taxon>
        <taxon>Bacillati</taxon>
        <taxon>Actinomycetota</taxon>
        <taxon>Actinomycetes</taxon>
        <taxon>Actinopolysporales</taxon>
        <taxon>Actinopolysporaceae</taxon>
        <taxon>Actinopolyspora</taxon>
    </lineage>
</organism>
<evidence type="ECO:0000256" key="2">
    <source>
        <dbReference type="SAM" id="Phobius"/>
    </source>
</evidence>
<keyword evidence="2" id="KW-1133">Transmembrane helix</keyword>
<feature type="compositionally biased region" description="Pro residues" evidence="1">
    <location>
        <begin position="10"/>
        <end position="20"/>
    </location>
</feature>
<gene>
    <name evidence="3" type="ORF">SAMN04487820_10873</name>
</gene>
<feature type="transmembrane region" description="Helical" evidence="2">
    <location>
        <begin position="58"/>
        <end position="77"/>
    </location>
</feature>
<evidence type="ECO:0000313" key="4">
    <source>
        <dbReference type="Proteomes" id="UP000199213"/>
    </source>
</evidence>
<feature type="region of interest" description="Disordered" evidence="1">
    <location>
        <begin position="1"/>
        <end position="21"/>
    </location>
</feature>
<evidence type="ECO:0000313" key="3">
    <source>
        <dbReference type="EMBL" id="SDK45851.1"/>
    </source>
</evidence>